<evidence type="ECO:0000256" key="3">
    <source>
        <dbReference type="ARBA" id="ARBA00022448"/>
    </source>
</evidence>
<evidence type="ECO:0000313" key="8">
    <source>
        <dbReference type="EMBL" id="MFC4361919.1"/>
    </source>
</evidence>
<dbReference type="InterPro" id="IPR050490">
    <property type="entry name" value="Bact_solute-bd_prot1"/>
</dbReference>
<dbReference type="PANTHER" id="PTHR43649">
    <property type="entry name" value="ARABINOSE-BINDING PROTEIN-RELATED"/>
    <property type="match status" value="1"/>
</dbReference>
<dbReference type="InterPro" id="IPR006059">
    <property type="entry name" value="SBP"/>
</dbReference>
<proteinExistence type="inferred from homology"/>
<dbReference type="Gene3D" id="3.40.190.10">
    <property type="entry name" value="Periplasmic binding protein-like II"/>
    <property type="match status" value="2"/>
</dbReference>
<evidence type="ECO:0000313" key="9">
    <source>
        <dbReference type="Proteomes" id="UP001595840"/>
    </source>
</evidence>
<evidence type="ECO:0000256" key="2">
    <source>
        <dbReference type="ARBA" id="ARBA00008520"/>
    </source>
</evidence>
<dbReference type="PANTHER" id="PTHR43649:SF28">
    <property type="entry name" value="BINDING PROTEIN COMPONENT OF ABC SUGAR TRANSPORTER-RELATED"/>
    <property type="match status" value="1"/>
</dbReference>
<evidence type="ECO:0000256" key="5">
    <source>
        <dbReference type="ARBA" id="ARBA00049629"/>
    </source>
</evidence>
<dbReference type="RefSeq" id="WP_290264058.1">
    <property type="nucleotide sequence ID" value="NZ_JAUFQG010000006.1"/>
</dbReference>
<keyword evidence="9" id="KW-1185">Reference proteome</keyword>
<dbReference type="Proteomes" id="UP001595840">
    <property type="component" value="Unassembled WGS sequence"/>
</dbReference>
<accession>A0ABV8V367</accession>
<dbReference type="SUPFAM" id="SSF53850">
    <property type="entry name" value="Periplasmic binding protein-like II"/>
    <property type="match status" value="1"/>
</dbReference>
<comment type="subcellular location">
    <subcellularLocation>
        <location evidence="1">Periplasm</location>
    </subcellularLocation>
</comment>
<name>A0ABV8V367_9GAMM</name>
<comment type="similarity">
    <text evidence="2">Belongs to the bacterial solute-binding protein 1 family.</text>
</comment>
<gene>
    <name evidence="8" type="ORF">ACFOX3_06370</name>
</gene>
<organism evidence="8 9">
    <name type="scientific">Simiduia curdlanivorans</name>
    <dbReference type="NCBI Taxonomy" id="1492769"/>
    <lineage>
        <taxon>Bacteria</taxon>
        <taxon>Pseudomonadati</taxon>
        <taxon>Pseudomonadota</taxon>
        <taxon>Gammaproteobacteria</taxon>
        <taxon>Cellvibrionales</taxon>
        <taxon>Cellvibrionaceae</taxon>
        <taxon>Simiduia</taxon>
    </lineage>
</organism>
<evidence type="ECO:0000256" key="7">
    <source>
        <dbReference type="SAM" id="SignalP"/>
    </source>
</evidence>
<dbReference type="Pfam" id="PF01547">
    <property type="entry name" value="SBP_bac_1"/>
    <property type="match status" value="1"/>
</dbReference>
<sequence>MNPLISGLIIAIACGTLALAAGPAKNTEQKPLTAEVVHWWTSGGESAAIRIVADDFNRRGGHWVDTAIAGGSAARTTVINRILGGSPPTAMQFITGKELDDLIHARMVNHIDGVAKRNHWDKVLPPLLVSSVTREGKFYAIPVNIHGANWLFYNKKLFNKLGLSEPRSWDDFFHAARVLRKNGYIPLAFGGQAWQERTTFLNVLLSYGGKELYLDALSNQRPGAITSPEMENVFRAFARLRDFVDAGSPGRNWNDATNMVITGRAGMQFMGDWAKGEFLAAGMVAERDYGCVLNLGNQPLLMVGGDAFGFSRSDDPNVIAAQELLAETLMNRNTQLAFNQAKGSLPSRTDVDPQQLDACSQKGLKALRDPAKQVPDVVMLMTPDQKGLLTDIVTEFWNRPSMTPEEATEKLAAALAAVI</sequence>
<keyword evidence="4 7" id="KW-0732">Signal</keyword>
<keyword evidence="3" id="KW-0813">Transport</keyword>
<comment type="function">
    <text evidence="5">Part of a binding-protein-dependent transport system for a sugar.</text>
</comment>
<protein>
    <recommendedName>
        <fullName evidence="6">Probable sugar-binding periplasmic protein</fullName>
    </recommendedName>
</protein>
<evidence type="ECO:0000256" key="4">
    <source>
        <dbReference type="ARBA" id="ARBA00022729"/>
    </source>
</evidence>
<reference evidence="9" key="1">
    <citation type="journal article" date="2019" name="Int. J. Syst. Evol. Microbiol.">
        <title>The Global Catalogue of Microorganisms (GCM) 10K type strain sequencing project: providing services to taxonomists for standard genome sequencing and annotation.</title>
        <authorList>
            <consortium name="The Broad Institute Genomics Platform"/>
            <consortium name="The Broad Institute Genome Sequencing Center for Infectious Disease"/>
            <person name="Wu L."/>
            <person name="Ma J."/>
        </authorList>
    </citation>
    <scope>NUCLEOTIDE SEQUENCE [LARGE SCALE GENOMIC DNA]</scope>
    <source>
        <strain evidence="9">CECT 8570</strain>
    </source>
</reference>
<dbReference type="EMBL" id="JBHSCX010000004">
    <property type="protein sequence ID" value="MFC4361919.1"/>
    <property type="molecule type" value="Genomic_DNA"/>
</dbReference>
<feature type="chain" id="PRO_5046752591" description="Probable sugar-binding periplasmic protein" evidence="7">
    <location>
        <begin position="21"/>
        <end position="419"/>
    </location>
</feature>
<evidence type="ECO:0000256" key="1">
    <source>
        <dbReference type="ARBA" id="ARBA00004418"/>
    </source>
</evidence>
<evidence type="ECO:0000256" key="6">
    <source>
        <dbReference type="ARBA" id="ARBA00049753"/>
    </source>
</evidence>
<comment type="caution">
    <text evidence="8">The sequence shown here is derived from an EMBL/GenBank/DDBJ whole genome shotgun (WGS) entry which is preliminary data.</text>
</comment>
<feature type="signal peptide" evidence="7">
    <location>
        <begin position="1"/>
        <end position="20"/>
    </location>
</feature>